<protein>
    <submittedName>
        <fullName evidence="3">Enoyl-CoA hydratase</fullName>
    </submittedName>
</protein>
<dbReference type="CDD" id="cd06558">
    <property type="entry name" value="crotonase-like"/>
    <property type="match status" value="1"/>
</dbReference>
<dbReference type="PROSITE" id="PS00166">
    <property type="entry name" value="ENOYL_COA_HYDRATASE"/>
    <property type="match status" value="1"/>
</dbReference>
<dbReference type="Pfam" id="PF00378">
    <property type="entry name" value="ECH_1"/>
    <property type="match status" value="1"/>
</dbReference>
<gene>
    <name evidence="3" type="ORF">GCM10009411_35250</name>
</gene>
<dbReference type="NCBIfam" id="NF005699">
    <property type="entry name" value="PRK07509.1"/>
    <property type="match status" value="1"/>
</dbReference>
<reference evidence="4" key="1">
    <citation type="journal article" date="2019" name="Int. J. Syst. Evol. Microbiol.">
        <title>The Global Catalogue of Microorganisms (GCM) 10K type strain sequencing project: providing services to taxonomists for standard genome sequencing and annotation.</title>
        <authorList>
            <consortium name="The Broad Institute Genomics Platform"/>
            <consortium name="The Broad Institute Genome Sequencing Center for Infectious Disease"/>
            <person name="Wu L."/>
            <person name="Ma J."/>
        </authorList>
    </citation>
    <scope>NUCLEOTIDE SEQUENCE [LARGE SCALE GENOMIC DNA]</scope>
    <source>
        <strain evidence="4">JCM 32306</strain>
    </source>
</reference>
<evidence type="ECO:0000313" key="3">
    <source>
        <dbReference type="EMBL" id="GGQ32575.1"/>
    </source>
</evidence>
<dbReference type="Gene3D" id="3.90.226.10">
    <property type="entry name" value="2-enoyl-CoA Hydratase, Chain A, domain 1"/>
    <property type="match status" value="1"/>
</dbReference>
<evidence type="ECO:0000313" key="4">
    <source>
        <dbReference type="Proteomes" id="UP000619118"/>
    </source>
</evidence>
<dbReference type="InterPro" id="IPR029045">
    <property type="entry name" value="ClpP/crotonase-like_dom_sf"/>
</dbReference>
<dbReference type="PANTHER" id="PTHR43149">
    <property type="entry name" value="ENOYL-COA HYDRATASE"/>
    <property type="match status" value="1"/>
</dbReference>
<dbReference type="SUPFAM" id="SSF52096">
    <property type="entry name" value="ClpP/crotonase"/>
    <property type="match status" value="1"/>
</dbReference>
<dbReference type="InterPro" id="IPR001753">
    <property type="entry name" value="Enoyl-CoA_hydra/iso"/>
</dbReference>
<keyword evidence="4" id="KW-1185">Reference proteome</keyword>
<evidence type="ECO:0000256" key="1">
    <source>
        <dbReference type="ARBA" id="ARBA00005254"/>
    </source>
</evidence>
<accession>A0ABQ2RJ96</accession>
<dbReference type="Proteomes" id="UP000619118">
    <property type="component" value="Unassembled WGS sequence"/>
</dbReference>
<dbReference type="EMBL" id="BMQX01000035">
    <property type="protein sequence ID" value="GGQ32575.1"/>
    <property type="molecule type" value="Genomic_DNA"/>
</dbReference>
<name>A0ABQ2RJ96_9GAMM</name>
<comment type="similarity">
    <text evidence="1 2">Belongs to the enoyl-CoA hydratase/isomerase family.</text>
</comment>
<organism evidence="3 4">
    <name type="scientific">Shewanella litoralis</name>
    <dbReference type="NCBI Taxonomy" id="2282700"/>
    <lineage>
        <taxon>Bacteria</taxon>
        <taxon>Pseudomonadati</taxon>
        <taxon>Pseudomonadota</taxon>
        <taxon>Gammaproteobacteria</taxon>
        <taxon>Alteromonadales</taxon>
        <taxon>Shewanellaceae</taxon>
        <taxon>Shewanella</taxon>
    </lineage>
</organism>
<dbReference type="InterPro" id="IPR018376">
    <property type="entry name" value="Enoyl-CoA_hyd/isom_CS"/>
</dbReference>
<comment type="caution">
    <text evidence="3">The sequence shown here is derived from an EMBL/GenBank/DDBJ whole genome shotgun (WGS) entry which is preliminary data.</text>
</comment>
<dbReference type="RefSeq" id="WP_160052747.1">
    <property type="nucleotide sequence ID" value="NZ_BMQX01000035.1"/>
</dbReference>
<sequence>MEKDLIKLSIEHGIAHVCLNRPSKINALSFEMFKAIDKVIKRLAADKSVNAVVLSGAEGNFCSGLDVKSVANSPSKAMKLLFKWLPGNANLAQRVSLGWQRLPIPVIAVLEGCCYGGGMQIALGADIRIASSNCKLSIMEAKWGLVPDMAGLVALRQIMPKDKALMLTYTADILTAAQALELGMITQISDTPYDAAVELANKIMRTSPDANAAIKLSINRNWTGSIRSLLARESLSQIRLLMGKNRVIAAIRQTKNPDKAYRARQSWWS</sequence>
<dbReference type="PANTHER" id="PTHR43149:SF1">
    <property type="entry name" value="DELTA(3,5)-DELTA(2,4)-DIENOYL-COA ISOMERASE, MITOCHONDRIAL"/>
    <property type="match status" value="1"/>
</dbReference>
<proteinExistence type="inferred from homology"/>
<evidence type="ECO:0000256" key="2">
    <source>
        <dbReference type="RuleBase" id="RU003707"/>
    </source>
</evidence>
<dbReference type="InterPro" id="IPR045002">
    <property type="entry name" value="Ech1-like"/>
</dbReference>